<name>A0A2G4SPT5_RHIZD</name>
<evidence type="ECO:0000256" key="1">
    <source>
        <dbReference type="SAM" id="Coils"/>
    </source>
</evidence>
<dbReference type="EMBL" id="KZ303854">
    <property type="protein sequence ID" value="PHZ10781.1"/>
    <property type="molecule type" value="Genomic_DNA"/>
</dbReference>
<accession>A0A2G4SPT5</accession>
<feature type="region of interest" description="Disordered" evidence="2">
    <location>
        <begin position="107"/>
        <end position="222"/>
    </location>
</feature>
<evidence type="ECO:0000313" key="5">
    <source>
        <dbReference type="Proteomes" id="UP000242254"/>
    </source>
</evidence>
<evidence type="ECO:0000313" key="4">
    <source>
        <dbReference type="EMBL" id="PHZ10781.1"/>
    </source>
</evidence>
<feature type="compositionally biased region" description="Low complexity" evidence="2">
    <location>
        <begin position="202"/>
        <end position="212"/>
    </location>
</feature>
<feature type="transmembrane region" description="Helical" evidence="3">
    <location>
        <begin position="15"/>
        <end position="37"/>
    </location>
</feature>
<feature type="compositionally biased region" description="Low complexity" evidence="2">
    <location>
        <begin position="142"/>
        <end position="161"/>
    </location>
</feature>
<protein>
    <submittedName>
        <fullName evidence="4">Uncharacterized protein</fullName>
    </submittedName>
</protein>
<keyword evidence="5" id="KW-1185">Reference proteome</keyword>
<keyword evidence="1" id="KW-0175">Coiled coil</keyword>
<dbReference type="RefSeq" id="XP_023464489.1">
    <property type="nucleotide sequence ID" value="XM_023614308.1"/>
</dbReference>
<evidence type="ECO:0000256" key="3">
    <source>
        <dbReference type="SAM" id="Phobius"/>
    </source>
</evidence>
<reference evidence="4 5" key="1">
    <citation type="journal article" date="2016" name="Proc. Natl. Acad. Sci. U.S.A.">
        <title>Lipid metabolic changes in an early divergent fungus govern the establishment of a mutualistic symbiosis with endobacteria.</title>
        <authorList>
            <person name="Lastovetsky O.A."/>
            <person name="Gaspar M.L."/>
            <person name="Mondo S.J."/>
            <person name="LaButti K.M."/>
            <person name="Sandor L."/>
            <person name="Grigoriev I.V."/>
            <person name="Henry S.A."/>
            <person name="Pawlowska T.E."/>
        </authorList>
    </citation>
    <scope>NUCLEOTIDE SEQUENCE [LARGE SCALE GENOMIC DNA]</scope>
    <source>
        <strain evidence="4 5">ATCC 52813</strain>
    </source>
</reference>
<gene>
    <name evidence="4" type="ORF">RHIMIDRAFT_298882</name>
</gene>
<evidence type="ECO:0000256" key="2">
    <source>
        <dbReference type="SAM" id="MobiDB-lite"/>
    </source>
</evidence>
<feature type="coiled-coil region" evidence="1">
    <location>
        <begin position="373"/>
        <end position="444"/>
    </location>
</feature>
<feature type="compositionally biased region" description="Basic residues" evidence="2">
    <location>
        <begin position="500"/>
        <end position="524"/>
    </location>
</feature>
<sequence length="728" mass="82931">MDDDKPPYIVLGAYINSYIFSFPFFFFFFSFFLYNFIHFKYMGLLNFKKSSRKQGQKPSPTNPVTEPDRASILLHEFNYSSPTIIPKPSETSLMDDIMQELAATSFATPNDSSRPIFPVRSSPPTPRPLRTPLLHFDQAPQSPSSTNSPTTPNDNTPVVPTIPAVTSASEARVVPPRPLISFTNQPNIHSDDDDSDSDSEVQQRPQVQPHPVLRQRHSAPLSNKTLMTRMKERHRQEVRKTMASFKQEGISPSPSMPVMFSEKPKTLVQSQSFIIPNNNNPFPSVQPQGRLVRSTSVLTNMMPIQTQSDITVLTRHPPLPSSPSFIRQSFVQSPVHTLPVTTEEDEEEQVSAGSKKFQINRSVSAYPSFPQAMQEQQQIIRQQQQEEMKLKIELQEIKRQQELQFQQEIQRRQQQVIVQQQQQLQQLQQQQQLMMQQQQFQQQQQQQQILLQQQQIHKLQQSSLEMAKAAATAAAAAAASTASQKSKPAHRPLYERSSGIHKHKQNGHDAHHHNHHHHHDHHCSHNNSNSPNNKLVVMPHVVPSSPFTPEFVKYQNENNDDEEDVYDEESLLSPTTVKVNKSARSSTSTLILKEESNEQMEDNEKTSFKLPIKLKRELEDMQLSRSIYSVPNLSSLLADVQPGCHRVWGVMDAFGTKSAIKKETKTAKETTAVATGAPVYLYYLNDCHHNHHAHHCHKEHHKKVHKKHHHCHRSSSKYTLVEDGAVGA</sequence>
<dbReference type="AlphaFoldDB" id="A0A2G4SPT5"/>
<dbReference type="Proteomes" id="UP000242254">
    <property type="component" value="Unassembled WGS sequence"/>
</dbReference>
<keyword evidence="3" id="KW-0472">Membrane</keyword>
<dbReference type="GeneID" id="35445297"/>
<dbReference type="STRING" id="1340429.A0A2G4SPT5"/>
<feature type="region of interest" description="Disordered" evidence="2">
    <location>
        <begin position="500"/>
        <end position="533"/>
    </location>
</feature>
<organism evidence="4 5">
    <name type="scientific">Rhizopus microsporus ATCC 52813</name>
    <dbReference type="NCBI Taxonomy" id="1340429"/>
    <lineage>
        <taxon>Eukaryota</taxon>
        <taxon>Fungi</taxon>
        <taxon>Fungi incertae sedis</taxon>
        <taxon>Mucoromycota</taxon>
        <taxon>Mucoromycotina</taxon>
        <taxon>Mucoromycetes</taxon>
        <taxon>Mucorales</taxon>
        <taxon>Mucorineae</taxon>
        <taxon>Rhizopodaceae</taxon>
        <taxon>Rhizopus</taxon>
    </lineage>
</organism>
<keyword evidence="3" id="KW-0812">Transmembrane</keyword>
<proteinExistence type="predicted"/>
<keyword evidence="3" id="KW-1133">Transmembrane helix</keyword>